<feature type="compositionally biased region" description="Polar residues" evidence="5">
    <location>
        <begin position="248"/>
        <end position="260"/>
    </location>
</feature>
<dbReference type="Pfam" id="PF10280">
    <property type="entry name" value="Med11"/>
    <property type="match status" value="1"/>
</dbReference>
<evidence type="ECO:0000313" key="7">
    <source>
        <dbReference type="Proteomes" id="UP001148312"/>
    </source>
</evidence>
<reference evidence="6" key="1">
    <citation type="submission" date="2022-12" db="EMBL/GenBank/DDBJ databases">
        <authorList>
            <person name="Petersen C."/>
        </authorList>
    </citation>
    <scope>NUCLEOTIDE SEQUENCE</scope>
    <source>
        <strain evidence="6">IBT 30728</strain>
    </source>
</reference>
<dbReference type="Proteomes" id="UP001148312">
    <property type="component" value="Unassembled WGS sequence"/>
</dbReference>
<dbReference type="InterPro" id="IPR019404">
    <property type="entry name" value="Mediator_Med11"/>
</dbReference>
<proteinExistence type="inferred from homology"/>
<evidence type="ECO:0000256" key="1">
    <source>
        <dbReference type="ARBA" id="ARBA00004123"/>
    </source>
</evidence>
<organism evidence="6 7">
    <name type="scientific">Penicillium diatomitis</name>
    <dbReference type="NCBI Taxonomy" id="2819901"/>
    <lineage>
        <taxon>Eukaryota</taxon>
        <taxon>Fungi</taxon>
        <taxon>Dikarya</taxon>
        <taxon>Ascomycota</taxon>
        <taxon>Pezizomycotina</taxon>
        <taxon>Eurotiomycetes</taxon>
        <taxon>Eurotiomycetidae</taxon>
        <taxon>Eurotiales</taxon>
        <taxon>Aspergillaceae</taxon>
        <taxon>Penicillium</taxon>
    </lineage>
</organism>
<keyword evidence="7" id="KW-1185">Reference proteome</keyword>
<dbReference type="GO" id="GO:0006357">
    <property type="term" value="P:regulation of transcription by RNA polymerase II"/>
    <property type="evidence" value="ECO:0007669"/>
    <property type="project" value="InterPro"/>
</dbReference>
<evidence type="ECO:0000256" key="5">
    <source>
        <dbReference type="SAM" id="MobiDB-lite"/>
    </source>
</evidence>
<gene>
    <name evidence="4" type="primary">MED11</name>
    <name evidence="6" type="ORF">N7539_005776</name>
</gene>
<comment type="subcellular location">
    <subcellularLocation>
        <location evidence="1 4">Nucleus</location>
    </subcellularLocation>
</comment>
<keyword evidence="4" id="KW-0804">Transcription</keyword>
<dbReference type="PANTHER" id="PTHR22890">
    <property type="entry name" value="MEDIATOR OF RNA POLYMERASE II TRANSCRIPTION SUBUNIT 11"/>
    <property type="match status" value="1"/>
</dbReference>
<sequence>MMLRMVERAESGRAGATNVACVRFKCEFDMRRAARSASSPRKLFCVETSYAPIRQVQTVQQARAKEFSFSKLHKPLSVLLIMAVASQSTDKIFTSADRIRQLNEIDKDIAQVIQSAGLAIQALTNNQPDHDNSMTGSLEAHKRQFKEAVAKYFALVSSVDVRLRRQIYALEEESLGQGLAGKPGDPSGAGVGSAGSIGAGSGAANPLDVSWLNSRKDTVGMDKEAELWFEARDFVERLAGTPSGELAPNNSVASTEMQVD</sequence>
<keyword evidence="4" id="KW-0805">Transcription regulation</keyword>
<dbReference type="GO" id="GO:0003712">
    <property type="term" value="F:transcription coregulator activity"/>
    <property type="evidence" value="ECO:0007669"/>
    <property type="project" value="InterPro"/>
</dbReference>
<comment type="caution">
    <text evidence="6">The sequence shown here is derived from an EMBL/GenBank/DDBJ whole genome shotgun (WGS) entry which is preliminary data.</text>
</comment>
<comment type="similarity">
    <text evidence="2 4">Belongs to the Mediator complex subunit 11 family.</text>
</comment>
<evidence type="ECO:0000313" key="6">
    <source>
        <dbReference type="EMBL" id="KAJ5483980.1"/>
    </source>
</evidence>
<dbReference type="EMBL" id="JAPWDQ010000006">
    <property type="protein sequence ID" value="KAJ5483980.1"/>
    <property type="molecule type" value="Genomic_DNA"/>
</dbReference>
<evidence type="ECO:0000256" key="4">
    <source>
        <dbReference type="RuleBase" id="RU364147"/>
    </source>
</evidence>
<accession>A0A9W9X5F2</accession>
<comment type="subunit">
    <text evidence="4">Component of the Mediator complex.</text>
</comment>
<dbReference type="AlphaFoldDB" id="A0A9W9X5F2"/>
<dbReference type="Gene3D" id="1.10.287.3490">
    <property type="match status" value="1"/>
</dbReference>
<comment type="function">
    <text evidence="4">Component of the Mediator complex, a coactivator involved in the regulated transcription of nearly all RNA polymerase II-dependent genes. Mediator functions as a bridge to convey information from gene-specific regulatory proteins to the basal RNA polymerase II transcription machinery. Mediator is recruited to promoters by direct interactions with regulatory proteins and serves as a scaffold for the assembly of a functional pre-initiation complex with RNA polymerase II and the general transcription factors.</text>
</comment>
<keyword evidence="3 4" id="KW-0539">Nucleus</keyword>
<protein>
    <recommendedName>
        <fullName evidence="4">Mediator of RNA polymerase II transcription subunit 11</fullName>
    </recommendedName>
    <alternativeName>
        <fullName evidence="4">Mediator complex subunit 11</fullName>
    </alternativeName>
</protein>
<reference evidence="6" key="2">
    <citation type="journal article" date="2023" name="IMA Fungus">
        <title>Comparative genomic study of the Penicillium genus elucidates a diverse pangenome and 15 lateral gene transfer events.</title>
        <authorList>
            <person name="Petersen C."/>
            <person name="Sorensen T."/>
            <person name="Nielsen M.R."/>
            <person name="Sondergaard T.E."/>
            <person name="Sorensen J.L."/>
            <person name="Fitzpatrick D.A."/>
            <person name="Frisvad J.C."/>
            <person name="Nielsen K.L."/>
        </authorList>
    </citation>
    <scope>NUCLEOTIDE SEQUENCE</scope>
    <source>
        <strain evidence="6">IBT 30728</strain>
    </source>
</reference>
<evidence type="ECO:0000256" key="2">
    <source>
        <dbReference type="ARBA" id="ARBA00008186"/>
    </source>
</evidence>
<dbReference type="GO" id="GO:0016592">
    <property type="term" value="C:mediator complex"/>
    <property type="evidence" value="ECO:0007669"/>
    <property type="project" value="InterPro"/>
</dbReference>
<feature type="region of interest" description="Disordered" evidence="5">
    <location>
        <begin position="240"/>
        <end position="260"/>
    </location>
</feature>
<keyword evidence="4" id="KW-0010">Activator</keyword>
<name>A0A9W9X5F2_9EURO</name>
<evidence type="ECO:0000256" key="3">
    <source>
        <dbReference type="ARBA" id="ARBA00023242"/>
    </source>
</evidence>